<dbReference type="EMBL" id="VDLU01000005">
    <property type="protein sequence ID" value="TNJ26438.1"/>
    <property type="molecule type" value="Genomic_DNA"/>
</dbReference>
<dbReference type="Proteomes" id="UP000315496">
    <property type="component" value="Chromosome 5"/>
</dbReference>
<dbReference type="OrthoDB" id="194358at2759"/>
<dbReference type="VEuPathDB" id="GiardiaDB:GMRT_24727"/>
<dbReference type="InterPro" id="IPR002110">
    <property type="entry name" value="Ankyrin_rpt"/>
</dbReference>
<keyword evidence="2" id="KW-0175">Coiled coil</keyword>
<dbReference type="Gene3D" id="1.25.40.20">
    <property type="entry name" value="Ankyrin repeat-containing domain"/>
    <property type="match status" value="2"/>
</dbReference>
<evidence type="ECO:0000256" key="1">
    <source>
        <dbReference type="PROSITE-ProRule" id="PRU00023"/>
    </source>
</evidence>
<comment type="caution">
    <text evidence="3">The sequence shown here is derived from an EMBL/GenBank/DDBJ whole genome shotgun (WGS) entry which is preliminary data.</text>
</comment>
<dbReference type="Pfam" id="PF12796">
    <property type="entry name" value="Ank_2"/>
    <property type="match status" value="1"/>
</dbReference>
<dbReference type="SMART" id="SM00248">
    <property type="entry name" value="ANK"/>
    <property type="match status" value="4"/>
</dbReference>
<reference evidence="3 4" key="1">
    <citation type="submission" date="2019-05" db="EMBL/GenBank/DDBJ databases">
        <title>The compact genome of Giardia muris reveals important steps in the evolution of intestinal protozoan parasites.</title>
        <authorList>
            <person name="Xu F."/>
            <person name="Jimenez-Gonzalez A."/>
            <person name="Einarsson E."/>
            <person name="Astvaldsson A."/>
            <person name="Peirasmaki D."/>
            <person name="Eckmann L."/>
            <person name="Andersson J.O."/>
            <person name="Svard S.G."/>
            <person name="Jerlstrom-Hultqvist J."/>
        </authorList>
    </citation>
    <scope>NUCLEOTIDE SEQUENCE [LARGE SCALE GENOMIC DNA]</scope>
    <source>
        <strain evidence="3 4">Roberts-Thomson</strain>
    </source>
</reference>
<protein>
    <submittedName>
        <fullName evidence="3">Ankyrin repeat protein 1</fullName>
    </submittedName>
</protein>
<feature type="repeat" description="ANK" evidence="1">
    <location>
        <begin position="63"/>
        <end position="95"/>
    </location>
</feature>
<dbReference type="PANTHER" id="PTHR24120">
    <property type="entry name" value="GH07239P"/>
    <property type="match status" value="1"/>
</dbReference>
<dbReference type="PANTHER" id="PTHR24120:SF4">
    <property type="entry name" value="GH07239P"/>
    <property type="match status" value="1"/>
</dbReference>
<dbReference type="Pfam" id="PF00023">
    <property type="entry name" value="Ank"/>
    <property type="match status" value="1"/>
</dbReference>
<name>A0A4Z1SS12_GIAMU</name>
<organism evidence="3 4">
    <name type="scientific">Giardia muris</name>
    <dbReference type="NCBI Taxonomy" id="5742"/>
    <lineage>
        <taxon>Eukaryota</taxon>
        <taxon>Metamonada</taxon>
        <taxon>Diplomonadida</taxon>
        <taxon>Hexamitidae</taxon>
        <taxon>Giardiinae</taxon>
        <taxon>Giardia</taxon>
    </lineage>
</organism>
<dbReference type="AlphaFoldDB" id="A0A4Z1SS12"/>
<dbReference type="SUPFAM" id="SSF48403">
    <property type="entry name" value="Ankyrin repeat"/>
    <property type="match status" value="1"/>
</dbReference>
<keyword evidence="4" id="KW-1185">Reference proteome</keyword>
<evidence type="ECO:0000313" key="4">
    <source>
        <dbReference type="Proteomes" id="UP000315496"/>
    </source>
</evidence>
<proteinExistence type="predicted"/>
<feature type="coiled-coil region" evidence="2">
    <location>
        <begin position="266"/>
        <end position="323"/>
    </location>
</feature>
<evidence type="ECO:0000256" key="2">
    <source>
        <dbReference type="SAM" id="Coils"/>
    </source>
</evidence>
<sequence>MESPTRLIDAARRGDADAVRAHLHEATQRDSRGWTALMHASARNFAECVKALIPYERGLADPQKITALMIAADNGHTEVVRLLAKEESRLQNSDGWTALMHASYRGFDECAELLLDEAGMQTTRREDGMAPGSTALMVAARFSRPECVELLRDREKGFVDSEGHDALWYAENKGVNPNVKTSEVYRDVQILRHIGGGQDLVAVEARDGPGGSFNTKRDLIHHEEQVDEESSLPNGQSKRVERYGHTLFPPDDTGVTVLQEIVSEGKDKLERNKAKLIGLRSDLEENREMLHELIEVLRVTWYKNETFEKLSKMVKEIMDLKKEDEDLDRAFQGSTRELEKLYGSTTNDRLISGLVDLVSVQGLPDSSSTKLQTNLSITRMLSEEHSKLEEELCKCLLEIDKIKEELRECLNTIGYVKIVISRTQTIPRYLRPLNDLLRKDLNALSRSIDKKREIRSRIDYKH</sequence>
<keyword evidence="1" id="KW-0040">ANK repeat</keyword>
<evidence type="ECO:0000313" key="3">
    <source>
        <dbReference type="EMBL" id="TNJ26438.1"/>
    </source>
</evidence>
<dbReference type="PROSITE" id="PS50088">
    <property type="entry name" value="ANK_REPEAT"/>
    <property type="match status" value="1"/>
</dbReference>
<gene>
    <name evidence="3" type="ORF">GMRT_24727</name>
</gene>
<accession>A0A4Z1SS12</accession>
<dbReference type="InterPro" id="IPR036770">
    <property type="entry name" value="Ankyrin_rpt-contain_sf"/>
</dbReference>